<proteinExistence type="predicted"/>
<organism evidence="3 4">
    <name type="scientific">Ancylobacter oerskovii</name>
    <dbReference type="NCBI Taxonomy" id="459519"/>
    <lineage>
        <taxon>Bacteria</taxon>
        <taxon>Pseudomonadati</taxon>
        <taxon>Pseudomonadota</taxon>
        <taxon>Alphaproteobacteria</taxon>
        <taxon>Hyphomicrobiales</taxon>
        <taxon>Xanthobacteraceae</taxon>
        <taxon>Ancylobacter</taxon>
    </lineage>
</organism>
<dbReference type="RefSeq" id="WP_213355497.1">
    <property type="nucleotide sequence ID" value="NZ_JAHBGB010000044.1"/>
</dbReference>
<gene>
    <name evidence="2" type="ORF">ACFSNC_00040</name>
    <name evidence="3" type="ORF">ACFSNC_23670</name>
</gene>
<evidence type="ECO:0000313" key="2">
    <source>
        <dbReference type="EMBL" id="MFD2138776.1"/>
    </source>
</evidence>
<dbReference type="InterPro" id="IPR040704">
    <property type="entry name" value="HEPN_AbiU2"/>
</dbReference>
<dbReference type="EMBL" id="JBHUHD010000001">
    <property type="protein sequence ID" value="MFD2143417.1"/>
    <property type="molecule type" value="Genomic_DNA"/>
</dbReference>
<feature type="domain" description="HEPN AbiU2-like" evidence="1">
    <location>
        <begin position="52"/>
        <end position="196"/>
    </location>
</feature>
<comment type="caution">
    <text evidence="3">The sequence shown here is derived from an EMBL/GenBank/DDBJ whole genome shotgun (WGS) entry which is preliminary data.</text>
</comment>
<evidence type="ECO:0000313" key="4">
    <source>
        <dbReference type="Proteomes" id="UP001597299"/>
    </source>
</evidence>
<dbReference type="EMBL" id="JBHUHD010000001">
    <property type="protein sequence ID" value="MFD2138776.1"/>
    <property type="molecule type" value="Genomic_DNA"/>
</dbReference>
<evidence type="ECO:0000259" key="1">
    <source>
        <dbReference type="Pfam" id="PF18734"/>
    </source>
</evidence>
<sequence>MSDSAQDEIERLDTCLYRIHANINAAIVAHHAMAEANKLIMSGHAKNAGFVKIYNIIHRSLIIDIIFCLSRLFEKPNRGNSESSDHRSFAVAVYLLKKERVQEVLIGRAQSETWEERLRSPDEVRAAISAAIETYEQFSASSDGQQALSRLSATRSKELAHDINEVPDKPEYKEVDALLAVAIKIGTHMVLAVEGARANYAWEGISAEARLFWTGTFDFMSGRLVRPQ</sequence>
<reference evidence="4" key="2">
    <citation type="journal article" date="2019" name="Int. J. Syst. Evol. Microbiol.">
        <title>The Global Catalogue of Microorganisms (GCM) 10K type strain sequencing project: providing services to taxonomists for standard genome sequencing and annotation.</title>
        <authorList>
            <consortium name="The Broad Institute Genomics Platform"/>
            <consortium name="The Broad Institute Genome Sequencing Center for Infectious Disease"/>
            <person name="Wu L."/>
            <person name="Ma J."/>
        </authorList>
    </citation>
    <scope>NUCLEOTIDE SEQUENCE [LARGE SCALE GENOMIC DNA]</scope>
    <source>
        <strain evidence="4">CCM 7435</strain>
    </source>
</reference>
<reference evidence="3" key="1">
    <citation type="journal article" date="2014" name="Int. J. Syst. Evol. Microbiol.">
        <title>Complete genome of a new Firmicutes species belonging to the dominant human colonic microbiota ('Ruminococcus bicirculans') reveals two chromosomes and a selective capacity to utilize plant glucans.</title>
        <authorList>
            <consortium name="NISC Comparative Sequencing Program"/>
            <person name="Wegmann U."/>
            <person name="Louis P."/>
            <person name="Goesmann A."/>
            <person name="Henrissat B."/>
            <person name="Duncan S.H."/>
            <person name="Flint H.J."/>
        </authorList>
    </citation>
    <scope>NUCLEOTIDE SEQUENCE</scope>
    <source>
        <strain evidence="3">CCM 7435</strain>
    </source>
</reference>
<accession>A0ABW4Z4L7</accession>
<keyword evidence="4" id="KW-1185">Reference proteome</keyword>
<reference evidence="3" key="3">
    <citation type="submission" date="2024-09" db="EMBL/GenBank/DDBJ databases">
        <authorList>
            <person name="Sun Q."/>
            <person name="Mori K."/>
        </authorList>
    </citation>
    <scope>NUCLEOTIDE SEQUENCE</scope>
    <source>
        <strain evidence="3">CCM 7435</strain>
    </source>
</reference>
<name>A0ABW4Z4L7_9HYPH</name>
<dbReference type="Pfam" id="PF18734">
    <property type="entry name" value="HEPN_AbiU2"/>
    <property type="match status" value="1"/>
</dbReference>
<evidence type="ECO:0000313" key="3">
    <source>
        <dbReference type="EMBL" id="MFD2143417.1"/>
    </source>
</evidence>
<protein>
    <recommendedName>
        <fullName evidence="1">HEPN AbiU2-like domain-containing protein</fullName>
    </recommendedName>
</protein>
<dbReference type="Proteomes" id="UP001597299">
    <property type="component" value="Unassembled WGS sequence"/>
</dbReference>